<dbReference type="InterPro" id="IPR020855">
    <property type="entry name" value="Ureohydrolase_Mn_BS"/>
</dbReference>
<dbReference type="GO" id="GO:0033389">
    <property type="term" value="P:putrescine biosynthetic process from arginine, via agmatine"/>
    <property type="evidence" value="ECO:0007669"/>
    <property type="project" value="TreeGrafter"/>
</dbReference>
<evidence type="ECO:0000256" key="4">
    <source>
        <dbReference type="RuleBase" id="RU003684"/>
    </source>
</evidence>
<dbReference type="EMBL" id="QKUF01000065">
    <property type="protein sequence ID" value="PZW18045.1"/>
    <property type="molecule type" value="Genomic_DNA"/>
</dbReference>
<dbReference type="Gene3D" id="3.40.800.10">
    <property type="entry name" value="Ureohydrolase domain"/>
    <property type="match status" value="1"/>
</dbReference>
<dbReference type="PROSITE" id="PS51409">
    <property type="entry name" value="ARGINASE_2"/>
    <property type="match status" value="1"/>
</dbReference>
<dbReference type="AlphaFoldDB" id="A0A326TNW7"/>
<sequence length="88" mass="9490">MYVSIDIDVQNPDVAPGTSFTIPYGLSLGHVLDILAFLRQYPLLGADIVEFNPLLDKNNQTLVVASEVLAALVTSLCKGEENESTACH</sequence>
<evidence type="ECO:0000256" key="1">
    <source>
        <dbReference type="ARBA" id="ARBA00009227"/>
    </source>
</evidence>
<dbReference type="Proteomes" id="UP000248806">
    <property type="component" value="Unassembled WGS sequence"/>
</dbReference>
<dbReference type="PANTHER" id="PTHR11358:SF26">
    <property type="entry name" value="GUANIDINO ACID HYDROLASE, MITOCHONDRIAL"/>
    <property type="match status" value="1"/>
</dbReference>
<keyword evidence="6" id="KW-1185">Reference proteome</keyword>
<dbReference type="GO" id="GO:0008783">
    <property type="term" value="F:agmatinase activity"/>
    <property type="evidence" value="ECO:0007669"/>
    <property type="project" value="TreeGrafter"/>
</dbReference>
<dbReference type="InterPro" id="IPR006035">
    <property type="entry name" value="Ureohydrolase"/>
</dbReference>
<organism evidence="5 6">
    <name type="scientific">Thermosporothrix hazakensis</name>
    <dbReference type="NCBI Taxonomy" id="644383"/>
    <lineage>
        <taxon>Bacteria</taxon>
        <taxon>Bacillati</taxon>
        <taxon>Chloroflexota</taxon>
        <taxon>Ktedonobacteria</taxon>
        <taxon>Ktedonobacterales</taxon>
        <taxon>Thermosporotrichaceae</taxon>
        <taxon>Thermosporothrix</taxon>
    </lineage>
</organism>
<keyword evidence="3 4" id="KW-0378">Hydrolase</keyword>
<accession>A0A326TNW7</accession>
<dbReference type="PROSITE" id="PS01053">
    <property type="entry name" value="ARGINASE_1"/>
    <property type="match status" value="1"/>
</dbReference>
<dbReference type="PANTHER" id="PTHR11358">
    <property type="entry name" value="ARGINASE/AGMATINASE"/>
    <property type="match status" value="1"/>
</dbReference>
<gene>
    <name evidence="5" type="ORF">EI42_06393</name>
</gene>
<dbReference type="InterPro" id="IPR023696">
    <property type="entry name" value="Ureohydrolase_dom_sf"/>
</dbReference>
<proteinExistence type="inferred from homology"/>
<dbReference type="Pfam" id="PF00491">
    <property type="entry name" value="Arginase"/>
    <property type="match status" value="1"/>
</dbReference>
<evidence type="ECO:0000313" key="5">
    <source>
        <dbReference type="EMBL" id="PZW18045.1"/>
    </source>
</evidence>
<keyword evidence="2" id="KW-0479">Metal-binding</keyword>
<evidence type="ECO:0000313" key="6">
    <source>
        <dbReference type="Proteomes" id="UP000248806"/>
    </source>
</evidence>
<protein>
    <submittedName>
        <fullName evidence="5">Agmatinase</fullName>
    </submittedName>
</protein>
<comment type="similarity">
    <text evidence="1">Belongs to the arginase family. Agmatinase subfamily.</text>
</comment>
<name>A0A326TNW7_THEHA</name>
<dbReference type="SUPFAM" id="SSF52768">
    <property type="entry name" value="Arginase/deacetylase"/>
    <property type="match status" value="1"/>
</dbReference>
<dbReference type="GO" id="GO:0046872">
    <property type="term" value="F:metal ion binding"/>
    <property type="evidence" value="ECO:0007669"/>
    <property type="project" value="UniProtKB-KW"/>
</dbReference>
<reference evidence="5 6" key="1">
    <citation type="submission" date="2018-06" db="EMBL/GenBank/DDBJ databases">
        <title>Genomic Encyclopedia of Archaeal and Bacterial Type Strains, Phase II (KMG-II): from individual species to whole genera.</title>
        <authorList>
            <person name="Goeker M."/>
        </authorList>
    </citation>
    <scope>NUCLEOTIDE SEQUENCE [LARGE SCALE GENOMIC DNA]</scope>
    <source>
        <strain evidence="5 6">ATCC BAA-1881</strain>
    </source>
</reference>
<evidence type="ECO:0000256" key="3">
    <source>
        <dbReference type="ARBA" id="ARBA00022801"/>
    </source>
</evidence>
<evidence type="ECO:0000256" key="2">
    <source>
        <dbReference type="ARBA" id="ARBA00022723"/>
    </source>
</evidence>
<comment type="caution">
    <text evidence="5">The sequence shown here is derived from an EMBL/GenBank/DDBJ whole genome shotgun (WGS) entry which is preliminary data.</text>
</comment>